<feature type="domain" description="Fluoroacetyl-CoA-specific thioesterase-like" evidence="3">
    <location>
        <begin position="14"/>
        <end position="116"/>
    </location>
</feature>
<dbReference type="RefSeq" id="WP_007790911.1">
    <property type="nucleotide sequence ID" value="NZ_ADGQ01000071.1"/>
</dbReference>
<dbReference type="GeneID" id="84801335"/>
<sequence>MLEVGLKGVEKTVVDKTNTAAAIGSGGLEVFSTPSMISLMECTCKLCAQEHLEEGLGTVGISISTNHKAATPIGMEVTCECELVEIDRSRLVFKVRCYDELEEIGVCTHERFIIDNAKFLANVDAKIERAKNK</sequence>
<organism evidence="4 5">
    <name type="scientific">Peptostreptococcus stomatis DSM 17678</name>
    <dbReference type="NCBI Taxonomy" id="596315"/>
    <lineage>
        <taxon>Bacteria</taxon>
        <taxon>Bacillati</taxon>
        <taxon>Bacillota</taxon>
        <taxon>Clostridia</taxon>
        <taxon>Peptostreptococcales</taxon>
        <taxon>Peptostreptococcaceae</taxon>
        <taxon>Peptostreptococcus</taxon>
    </lineage>
</organism>
<name>E0E4V9_9FIRM</name>
<dbReference type="InterPro" id="IPR029069">
    <property type="entry name" value="HotDog_dom_sf"/>
</dbReference>
<dbReference type="AlphaFoldDB" id="E0E4V9"/>
<dbReference type="PIRSF" id="PIRSF014972">
    <property type="entry name" value="FlK"/>
    <property type="match status" value="1"/>
</dbReference>
<dbReference type="InterPro" id="IPR054485">
    <property type="entry name" value="FlK-like_dom"/>
</dbReference>
<feature type="binding site" evidence="2">
    <location>
        <position position="60"/>
    </location>
    <ligand>
        <name>CoA</name>
        <dbReference type="ChEBI" id="CHEBI:57287"/>
    </ligand>
</feature>
<dbReference type="Pfam" id="PF22636">
    <property type="entry name" value="FlK"/>
    <property type="match status" value="1"/>
</dbReference>
<accession>E0E4V9</accession>
<dbReference type="OrthoDB" id="6902891at2"/>
<comment type="caution">
    <text evidence="4">The sequence shown here is derived from an EMBL/GenBank/DDBJ whole genome shotgun (WGS) entry which is preliminary data.</text>
</comment>
<dbReference type="eggNOG" id="COG5496">
    <property type="taxonomic scope" value="Bacteria"/>
</dbReference>
<dbReference type="PANTHER" id="PTHR36934:SF1">
    <property type="entry name" value="THIOESTERASE DOMAIN-CONTAINING PROTEIN"/>
    <property type="match status" value="1"/>
</dbReference>
<proteinExistence type="predicted"/>
<evidence type="ECO:0000313" key="4">
    <source>
        <dbReference type="EMBL" id="EFM64012.1"/>
    </source>
</evidence>
<dbReference type="InterPro" id="IPR025540">
    <property type="entry name" value="FlK"/>
</dbReference>
<reference evidence="4 5" key="1">
    <citation type="submission" date="2010-08" db="EMBL/GenBank/DDBJ databases">
        <authorList>
            <person name="Harkins D.M."/>
            <person name="Madupu R."/>
            <person name="Durkin A.S."/>
            <person name="Torralba M."/>
            <person name="Methe B."/>
            <person name="Sutton G.G."/>
            <person name="Nelson K.E."/>
        </authorList>
    </citation>
    <scope>NUCLEOTIDE SEQUENCE [LARGE SCALE GENOMIC DNA]</scope>
    <source>
        <strain evidence="4 5">DSM 17678</strain>
    </source>
</reference>
<dbReference type="EMBL" id="ADGQ01000071">
    <property type="protein sequence ID" value="EFM64012.1"/>
    <property type="molecule type" value="Genomic_DNA"/>
</dbReference>
<feature type="binding site" evidence="2">
    <location>
        <position position="111"/>
    </location>
    <ligand>
        <name>substrate</name>
    </ligand>
</feature>
<dbReference type="STRING" id="596315.HMPREF0634_0854"/>
<keyword evidence="5" id="KW-1185">Reference proteome</keyword>
<evidence type="ECO:0000259" key="3">
    <source>
        <dbReference type="Pfam" id="PF22636"/>
    </source>
</evidence>
<feature type="active site" evidence="1">
    <location>
        <position position="67"/>
    </location>
</feature>
<evidence type="ECO:0000256" key="2">
    <source>
        <dbReference type="PIRSR" id="PIRSR014972-2"/>
    </source>
</evidence>
<protein>
    <recommendedName>
        <fullName evidence="3">Fluoroacetyl-CoA-specific thioesterase-like domain-containing protein</fullName>
    </recommendedName>
</protein>
<evidence type="ECO:0000256" key="1">
    <source>
        <dbReference type="PIRSR" id="PIRSR014972-1"/>
    </source>
</evidence>
<dbReference type="Gene3D" id="3.10.129.10">
    <property type="entry name" value="Hotdog Thioesterase"/>
    <property type="match status" value="1"/>
</dbReference>
<feature type="binding site" evidence="2">
    <location>
        <position position="60"/>
    </location>
    <ligand>
        <name>substrate</name>
    </ligand>
</feature>
<dbReference type="Proteomes" id="UP000003244">
    <property type="component" value="Unassembled WGS sequence"/>
</dbReference>
<dbReference type="SUPFAM" id="SSF54637">
    <property type="entry name" value="Thioesterase/thiol ester dehydrase-isomerase"/>
    <property type="match status" value="1"/>
</dbReference>
<feature type="active site" evidence="1">
    <location>
        <position position="41"/>
    </location>
</feature>
<feature type="active site" evidence="1">
    <location>
        <position position="33"/>
    </location>
</feature>
<dbReference type="PANTHER" id="PTHR36934">
    <property type="entry name" value="BLR0278 PROTEIN"/>
    <property type="match status" value="1"/>
</dbReference>
<gene>
    <name evidence="4" type="ORF">HMPREF0634_0854</name>
</gene>
<evidence type="ECO:0000313" key="5">
    <source>
        <dbReference type="Proteomes" id="UP000003244"/>
    </source>
</evidence>